<name>A0ABD1Z240_9MARC</name>
<sequence length="323" mass="35272">MEIDSIACGFHRTKKEGILETANGVRPPENIDEVQLAAPDGSTKGNSGSREKYEWKGLDELDDSGKRDVSSKSRNAGGTNIYPLRGLNENGSSSSGLGFSGSGLLGAAAEIKELKRWTRLQRTGFQVCPITPSSAVASASLLVDPAVSVVRILVFYVLLQTGVAGRGAQARNQAEVAEDSTADRKDPFDWIRKVLLNQNPEESRAKELAKVRAKWHASTKGTLVRRYRVPTKAQGRKLLGSIMQLLSDDDSFRDVATHKGCQIRRENAHAESVCCHNVRALFDELPTPHLVVEITVFPAGPITEVHYEKAEKIEKVLKTGQSI</sequence>
<gene>
    <name evidence="2" type="ORF">R1flu_009357</name>
</gene>
<proteinExistence type="predicted"/>
<feature type="region of interest" description="Disordered" evidence="1">
    <location>
        <begin position="36"/>
        <end position="82"/>
    </location>
</feature>
<evidence type="ECO:0000256" key="1">
    <source>
        <dbReference type="SAM" id="MobiDB-lite"/>
    </source>
</evidence>
<accession>A0ABD1Z240</accession>
<evidence type="ECO:0000313" key="2">
    <source>
        <dbReference type="EMBL" id="KAL2641770.1"/>
    </source>
</evidence>
<comment type="caution">
    <text evidence="2">The sequence shown here is derived from an EMBL/GenBank/DDBJ whole genome shotgun (WGS) entry which is preliminary data.</text>
</comment>
<protein>
    <submittedName>
        <fullName evidence="2">Uncharacterized protein</fullName>
    </submittedName>
</protein>
<dbReference type="EMBL" id="JBHFFA010000002">
    <property type="protein sequence ID" value="KAL2641770.1"/>
    <property type="molecule type" value="Genomic_DNA"/>
</dbReference>
<organism evidence="2 3">
    <name type="scientific">Riccia fluitans</name>
    <dbReference type="NCBI Taxonomy" id="41844"/>
    <lineage>
        <taxon>Eukaryota</taxon>
        <taxon>Viridiplantae</taxon>
        <taxon>Streptophyta</taxon>
        <taxon>Embryophyta</taxon>
        <taxon>Marchantiophyta</taxon>
        <taxon>Marchantiopsida</taxon>
        <taxon>Marchantiidae</taxon>
        <taxon>Marchantiales</taxon>
        <taxon>Ricciaceae</taxon>
        <taxon>Riccia</taxon>
    </lineage>
</organism>
<dbReference type="Proteomes" id="UP001605036">
    <property type="component" value="Unassembled WGS sequence"/>
</dbReference>
<evidence type="ECO:0000313" key="3">
    <source>
        <dbReference type="Proteomes" id="UP001605036"/>
    </source>
</evidence>
<reference evidence="2 3" key="1">
    <citation type="submission" date="2024-09" db="EMBL/GenBank/DDBJ databases">
        <title>Chromosome-scale assembly of Riccia fluitans.</title>
        <authorList>
            <person name="Paukszto L."/>
            <person name="Sawicki J."/>
            <person name="Karawczyk K."/>
            <person name="Piernik-Szablinska J."/>
            <person name="Szczecinska M."/>
            <person name="Mazdziarz M."/>
        </authorList>
    </citation>
    <scope>NUCLEOTIDE SEQUENCE [LARGE SCALE GENOMIC DNA]</scope>
    <source>
        <strain evidence="2">Rf_01</strain>
        <tissue evidence="2">Aerial parts of the thallus</tissue>
    </source>
</reference>
<feature type="compositionally biased region" description="Basic and acidic residues" evidence="1">
    <location>
        <begin position="49"/>
        <end position="71"/>
    </location>
</feature>
<dbReference type="AlphaFoldDB" id="A0ABD1Z240"/>
<dbReference type="PANTHER" id="PTHR37229:SF2">
    <property type="entry name" value="6,7-DIMETHYL-8-RIBITYLLUMAZINE SYNTHASE"/>
    <property type="match status" value="1"/>
</dbReference>
<dbReference type="PANTHER" id="PTHR37229">
    <property type="entry name" value="6,7-DIMETHYL-8-RIBITYLLUMAZINE SYNTHASE"/>
    <property type="match status" value="1"/>
</dbReference>
<keyword evidence="3" id="KW-1185">Reference proteome</keyword>